<dbReference type="EMBL" id="CM000653">
    <property type="protein sequence ID" value="EED87852.1"/>
    <property type="molecule type" value="Genomic_DNA"/>
</dbReference>
<organism evidence="2 3">
    <name type="scientific">Thalassiosira pseudonana</name>
    <name type="common">Marine diatom</name>
    <name type="synonym">Cyclotella nana</name>
    <dbReference type="NCBI Taxonomy" id="35128"/>
    <lineage>
        <taxon>Eukaryota</taxon>
        <taxon>Sar</taxon>
        <taxon>Stramenopiles</taxon>
        <taxon>Ochrophyta</taxon>
        <taxon>Bacillariophyta</taxon>
        <taxon>Coscinodiscophyceae</taxon>
        <taxon>Thalassiosirophycidae</taxon>
        <taxon>Thalassiosirales</taxon>
        <taxon>Thalassiosiraceae</taxon>
        <taxon>Thalassiosira</taxon>
    </lineage>
</organism>
<reference evidence="2 3" key="2">
    <citation type="journal article" date="2008" name="Nature">
        <title>The Phaeodactylum genome reveals the evolutionary history of diatom genomes.</title>
        <authorList>
            <person name="Bowler C."/>
            <person name="Allen A.E."/>
            <person name="Badger J.H."/>
            <person name="Grimwood J."/>
            <person name="Jabbari K."/>
            <person name="Kuo A."/>
            <person name="Maheswari U."/>
            <person name="Martens C."/>
            <person name="Maumus F."/>
            <person name="Otillar R.P."/>
            <person name="Rayko E."/>
            <person name="Salamov A."/>
            <person name="Vandepoele K."/>
            <person name="Beszteri B."/>
            <person name="Gruber A."/>
            <person name="Heijde M."/>
            <person name="Katinka M."/>
            <person name="Mock T."/>
            <person name="Valentin K."/>
            <person name="Verret F."/>
            <person name="Berges J.A."/>
            <person name="Brownlee C."/>
            <person name="Cadoret J.P."/>
            <person name="Chiovitti A."/>
            <person name="Choi C.J."/>
            <person name="Coesel S."/>
            <person name="De Martino A."/>
            <person name="Detter J.C."/>
            <person name="Durkin C."/>
            <person name="Falciatore A."/>
            <person name="Fournet J."/>
            <person name="Haruta M."/>
            <person name="Huysman M.J."/>
            <person name="Jenkins B.D."/>
            <person name="Jiroutova K."/>
            <person name="Jorgensen R.E."/>
            <person name="Joubert Y."/>
            <person name="Kaplan A."/>
            <person name="Kroger N."/>
            <person name="Kroth P.G."/>
            <person name="La Roche J."/>
            <person name="Lindquist E."/>
            <person name="Lommer M."/>
            <person name="Martin-Jezequel V."/>
            <person name="Lopez P.J."/>
            <person name="Lucas S."/>
            <person name="Mangogna M."/>
            <person name="McGinnis K."/>
            <person name="Medlin L.K."/>
            <person name="Montsant A."/>
            <person name="Oudot-Le Secq M.P."/>
            <person name="Napoli C."/>
            <person name="Obornik M."/>
            <person name="Parker M.S."/>
            <person name="Petit J.L."/>
            <person name="Porcel B.M."/>
            <person name="Poulsen N."/>
            <person name="Robison M."/>
            <person name="Rychlewski L."/>
            <person name="Rynearson T.A."/>
            <person name="Schmutz J."/>
            <person name="Shapiro H."/>
            <person name="Siaut M."/>
            <person name="Stanley M."/>
            <person name="Sussman M.R."/>
            <person name="Taylor A.R."/>
            <person name="Vardi A."/>
            <person name="von Dassow P."/>
            <person name="Vyverman W."/>
            <person name="Willis A."/>
            <person name="Wyrwicz L.S."/>
            <person name="Rokhsar D.S."/>
            <person name="Weissenbach J."/>
            <person name="Armbrust E.V."/>
            <person name="Green B.R."/>
            <person name="Van de Peer Y."/>
            <person name="Grigoriev I.V."/>
        </authorList>
    </citation>
    <scope>NUCLEOTIDE SEQUENCE [LARGE SCALE GENOMIC DNA]</scope>
    <source>
        <strain evidence="2 3">CCMP1335</strain>
    </source>
</reference>
<dbReference type="CDD" id="cd00201">
    <property type="entry name" value="WW"/>
    <property type="match status" value="1"/>
</dbReference>
<accession>B8CFT7</accession>
<reference evidence="2 3" key="1">
    <citation type="journal article" date="2004" name="Science">
        <title>The genome of the diatom Thalassiosira pseudonana: ecology, evolution, and metabolism.</title>
        <authorList>
            <person name="Armbrust E.V."/>
            <person name="Berges J.A."/>
            <person name="Bowler C."/>
            <person name="Green B.R."/>
            <person name="Martinez D."/>
            <person name="Putnam N.H."/>
            <person name="Zhou S."/>
            <person name="Allen A.E."/>
            <person name="Apt K.E."/>
            <person name="Bechner M."/>
            <person name="Brzezinski M.A."/>
            <person name="Chaal B.K."/>
            <person name="Chiovitti A."/>
            <person name="Davis A.K."/>
            <person name="Demarest M.S."/>
            <person name="Detter J.C."/>
            <person name="Glavina T."/>
            <person name="Goodstein D."/>
            <person name="Hadi M.Z."/>
            <person name="Hellsten U."/>
            <person name="Hildebrand M."/>
            <person name="Jenkins B.D."/>
            <person name="Jurka J."/>
            <person name="Kapitonov V.V."/>
            <person name="Kroger N."/>
            <person name="Lau W.W."/>
            <person name="Lane T.W."/>
            <person name="Larimer F.W."/>
            <person name="Lippmeier J.C."/>
            <person name="Lucas S."/>
            <person name="Medina M."/>
            <person name="Montsant A."/>
            <person name="Obornik M."/>
            <person name="Parker M.S."/>
            <person name="Palenik B."/>
            <person name="Pazour G.J."/>
            <person name="Richardson P.M."/>
            <person name="Rynearson T.A."/>
            <person name="Saito M.A."/>
            <person name="Schwartz D.C."/>
            <person name="Thamatrakoln K."/>
            <person name="Valentin K."/>
            <person name="Vardi A."/>
            <person name="Wilkerson F.P."/>
            <person name="Rokhsar D.S."/>
        </authorList>
    </citation>
    <scope>NUCLEOTIDE SEQUENCE [LARGE SCALE GENOMIC DNA]</scope>
    <source>
        <strain evidence="2 3">CCMP1335</strain>
    </source>
</reference>
<dbReference type="PaxDb" id="35128-Thaps25762"/>
<dbReference type="Gene3D" id="2.20.70.10">
    <property type="match status" value="1"/>
</dbReference>
<gene>
    <name evidence="2" type="ORF">THAPSDRAFT_25762</name>
</gene>
<dbReference type="eggNOG" id="ENOG502S95Y">
    <property type="taxonomic scope" value="Eukaryota"/>
</dbReference>
<dbReference type="Gene3D" id="1.25.40.10">
    <property type="entry name" value="Tetratricopeptide repeat domain"/>
    <property type="match status" value="1"/>
</dbReference>
<feature type="domain" description="WW" evidence="1">
    <location>
        <begin position="1158"/>
        <end position="1185"/>
    </location>
</feature>
<dbReference type="GeneID" id="7443927"/>
<dbReference type="PANTHER" id="PTHR26312:SF87">
    <property type="entry name" value="TETRATRICOPEPTIDE REPEAT PROTEIN 5"/>
    <property type="match status" value="1"/>
</dbReference>
<dbReference type="OMA" id="EIYFRWA"/>
<dbReference type="Proteomes" id="UP000001449">
    <property type="component" value="Chromosome 22"/>
</dbReference>
<keyword evidence="3" id="KW-1185">Reference proteome</keyword>
<protein>
    <recommendedName>
        <fullName evidence="1">WW domain-containing protein</fullName>
    </recommendedName>
</protein>
<dbReference type="InterPro" id="IPR011990">
    <property type="entry name" value="TPR-like_helical_dom_sf"/>
</dbReference>
<dbReference type="PANTHER" id="PTHR26312">
    <property type="entry name" value="TETRATRICOPEPTIDE REPEAT PROTEIN 5"/>
    <property type="match status" value="1"/>
</dbReference>
<dbReference type="SUPFAM" id="SSF48452">
    <property type="entry name" value="TPR-like"/>
    <property type="match status" value="1"/>
</dbReference>
<dbReference type="RefSeq" id="XP_002295072.1">
    <property type="nucleotide sequence ID" value="XM_002295036.1"/>
</dbReference>
<dbReference type="InParanoid" id="B8CFT7"/>
<evidence type="ECO:0000259" key="1">
    <source>
        <dbReference type="PROSITE" id="PS50020"/>
    </source>
</evidence>
<dbReference type="HOGENOM" id="CLU_249330_0_0_1"/>
<proteinExistence type="predicted"/>
<sequence>MNSQGVYCDALTDDVLHNIHNRESLIDRLEKLHRESSLARGNRIQRLLYGIHNSSLAVVEATTAWNQSKQHEWYRRKNIEHHVLSTTADDDPVTTRNQIIGERCPFNIFVWNGDNYLKKMLSDLDFIRDIPEAFSFLGSSTVYHRNPFLLPIGIDDIVFRGTASVVNLPWKDVNIHRVQQAAFVILLDEYHREVAASRNALSVSENNRGDSIYTNRRDAMNSARFYPPELNVGDLTACANMVDPPATTVVAVCCAQLLLNCVDEDITDNLIFLTKTIVLKICRLPLNGLVRRARSFNPLQRHDPNMIKIVYAFVMHEKMDPDSMVDTSNEIVYLSMWLRTVVKRHGEIAFASNISVSADKVIAELEADNQRRVIKTKELNVRASVVKSPSPCDINKENEDNCRNVAVQTEDVAKEPINFNSKASCSSSGSSHLVPIPIAITVDLIEGSPTVYINGGGGLDVANTLTQGDVVRIYDAHESMDWKISEPPMIHSDGREAFTLSSAYCHARLEAKAKQTRDDTINRLCYPYRKEYGSPSKNETVSEEYVSHHDVASDMQSSFRSPLHVREAKLWKLVPQGKDSRPEWRRAYDDGSVPWTNDNAGSNNHDKHFRVRVSLEMVERSCKDLPYPLRQCVHQQRVNYFEGVPLSTVIDEAFHAVCRWHPKGTLIDNVKWAKLSRQMRFLSSIKNAKHEIDMAFVRHNNYRKLDLSRFHAIFEDIASIQHPSLPIEEALAKVVWSSVVMIPDVNSMMWREAKIMAINAEAKRVCAQMRIAALVRKDIQIAKYLKAKRAAIVIAKNIRQFLAHVFVARILKAIRDDEDYRLQSKCAAIVQTSWRRFFWRSRFLCHQKRRIEDERRAIAALRDKLREKRQRERCSIVYREVIRIDATIVNVTLHFRDETSFREDVSMLLKVYVPSTKETFAFNLEEAAIRECLEKALSSPGYLSWDEMLKPCALQALPKRLILRVVRGRPIFLFSRRNIVEKGLLVKKIALRAADEMFILSIFRSPHDIVFCTYQPSTRARMRTKLPISKLLEWLIDTPPSKEENLHLLKLDLQPKLIEWLVKRVVIRRNPNNSDMQLLLQFEAEEERVIMLVIKVQAQWRRLRSLQSAKEATFHQYEKIFVRESNTYAYRNVHTDERQWAKPKLLGDDDVHDPVDEWRAEETEDGQTYYVNYGTGQSSWLSEEDAARLVQRRYRSKHESDLLGKKIEFPDIVKAMNFIHGARTKYADAPDKLSNLVNYAMVCHCLDKDFAAAKPIYEKAVKQSPNHPLIARAYGIFLLASCQSPHVTSFQTACRLFHDANVSDPNQTMIQSATEIYFRWAMLVDAKNPLSLLNYALLHQCIFKQYDRAEQIYRAALSLDPTNKYVTDNYNHFQNERYPGGVYESNGPPFSVVRRSQVVEERLEWAEWSKMVDPMCPRKGFEEYFFNRFTKITQFEEPDWKSFWVARVARSKIVSGKTTNWIEYYDPRLKLSFFQHFVSKKFTCARPR</sequence>
<dbReference type="PROSITE" id="PS50020">
    <property type="entry name" value="WW_DOMAIN_2"/>
    <property type="match status" value="1"/>
</dbReference>
<dbReference type="InterPro" id="IPR001202">
    <property type="entry name" value="WW_dom"/>
</dbReference>
<name>B8CFT7_THAPS</name>
<dbReference type="KEGG" id="tps:THAPSDRAFT_25762"/>
<evidence type="ECO:0000313" key="3">
    <source>
        <dbReference type="Proteomes" id="UP000001449"/>
    </source>
</evidence>
<evidence type="ECO:0000313" key="2">
    <source>
        <dbReference type="EMBL" id="EED87852.1"/>
    </source>
</evidence>